<keyword evidence="2" id="KW-0479">Metal-binding</keyword>
<keyword evidence="7" id="KW-0804">Transcription</keyword>
<comment type="subcellular location">
    <subcellularLocation>
        <location evidence="1">Nucleus</location>
    </subcellularLocation>
</comment>
<keyword evidence="4 9" id="KW-0863">Zinc-finger</keyword>
<dbReference type="AlphaFoldDB" id="A0A6A3AP29"/>
<evidence type="ECO:0000313" key="11">
    <source>
        <dbReference type="EMBL" id="KAE8705613.1"/>
    </source>
</evidence>
<dbReference type="PROSITE" id="PS50157">
    <property type="entry name" value="ZINC_FINGER_C2H2_2"/>
    <property type="match status" value="1"/>
</dbReference>
<sequence>MSLGTISGNNSRSNDNDISKQLKFSDICELYPSNDQISSWHDRNNNDDNRTLHESAEMIRRRKISEGPLGNISDSNYDIVELDVEDPLAKYAHYCHVCVKGFKRDANLRMHMRAHGDEYKTNAALVNPMRGSCRWNQKHAKFQPLKSMIRVKRQYRRSHCPKMYVCKWCKQKQFSVLSDSDLRTHEKHCSDLRWRCSCGNTFSRKDKLMGHVGLFFGHSPVGVNVLPTQGKFLN</sequence>
<dbReference type="PROSITE" id="PS00028">
    <property type="entry name" value="ZINC_FINGER_C2H2_1"/>
    <property type="match status" value="1"/>
</dbReference>
<evidence type="ECO:0000259" key="10">
    <source>
        <dbReference type="PROSITE" id="PS50157"/>
    </source>
</evidence>
<dbReference type="EMBL" id="VEPZ02000980">
    <property type="protein sequence ID" value="KAE8705613.1"/>
    <property type="molecule type" value="Genomic_DNA"/>
</dbReference>
<keyword evidence="6" id="KW-0805">Transcription regulation</keyword>
<protein>
    <submittedName>
        <fullName evidence="11">Zinc finger protein STOP1-like protein</fullName>
    </submittedName>
</protein>
<dbReference type="Gene3D" id="3.30.160.60">
    <property type="entry name" value="Classic Zinc Finger"/>
    <property type="match status" value="1"/>
</dbReference>
<dbReference type="InterPro" id="IPR044300">
    <property type="entry name" value="STOP1/2"/>
</dbReference>
<dbReference type="SMART" id="SM00355">
    <property type="entry name" value="ZnF_C2H2"/>
    <property type="match status" value="2"/>
</dbReference>
<evidence type="ECO:0000256" key="7">
    <source>
        <dbReference type="ARBA" id="ARBA00023163"/>
    </source>
</evidence>
<evidence type="ECO:0000256" key="1">
    <source>
        <dbReference type="ARBA" id="ARBA00004123"/>
    </source>
</evidence>
<comment type="caution">
    <text evidence="11">The sequence shown here is derived from an EMBL/GenBank/DDBJ whole genome shotgun (WGS) entry which is preliminary data.</text>
</comment>
<dbReference type="PANTHER" id="PTHR46352:SF8">
    <property type="entry name" value="PROTEIN SENSITIVE TO PROTON RHIZOTOXICITY 2"/>
    <property type="match status" value="1"/>
</dbReference>
<reference evidence="11" key="1">
    <citation type="submission" date="2019-09" db="EMBL/GenBank/DDBJ databases">
        <title>Draft genome information of white flower Hibiscus syriacus.</title>
        <authorList>
            <person name="Kim Y.-M."/>
        </authorList>
    </citation>
    <scope>NUCLEOTIDE SEQUENCE [LARGE SCALE GENOMIC DNA]</scope>
    <source>
        <strain evidence="11">YM2019G1</strain>
    </source>
</reference>
<dbReference type="InterPro" id="IPR036236">
    <property type="entry name" value="Znf_C2H2_sf"/>
</dbReference>
<evidence type="ECO:0000256" key="4">
    <source>
        <dbReference type="ARBA" id="ARBA00022771"/>
    </source>
</evidence>
<evidence type="ECO:0000256" key="9">
    <source>
        <dbReference type="PROSITE-ProRule" id="PRU00042"/>
    </source>
</evidence>
<feature type="domain" description="C2H2-type" evidence="10">
    <location>
        <begin position="93"/>
        <end position="120"/>
    </location>
</feature>
<dbReference type="GO" id="GO:0008270">
    <property type="term" value="F:zinc ion binding"/>
    <property type="evidence" value="ECO:0007669"/>
    <property type="project" value="UniProtKB-KW"/>
</dbReference>
<proteinExistence type="predicted"/>
<evidence type="ECO:0000256" key="8">
    <source>
        <dbReference type="ARBA" id="ARBA00023242"/>
    </source>
</evidence>
<keyword evidence="5" id="KW-0862">Zinc</keyword>
<organism evidence="11 12">
    <name type="scientific">Hibiscus syriacus</name>
    <name type="common">Rose of Sharon</name>
    <dbReference type="NCBI Taxonomy" id="106335"/>
    <lineage>
        <taxon>Eukaryota</taxon>
        <taxon>Viridiplantae</taxon>
        <taxon>Streptophyta</taxon>
        <taxon>Embryophyta</taxon>
        <taxon>Tracheophyta</taxon>
        <taxon>Spermatophyta</taxon>
        <taxon>Magnoliopsida</taxon>
        <taxon>eudicotyledons</taxon>
        <taxon>Gunneridae</taxon>
        <taxon>Pentapetalae</taxon>
        <taxon>rosids</taxon>
        <taxon>malvids</taxon>
        <taxon>Malvales</taxon>
        <taxon>Malvaceae</taxon>
        <taxon>Malvoideae</taxon>
        <taxon>Hibiscus</taxon>
    </lineage>
</organism>
<keyword evidence="3" id="KW-0677">Repeat</keyword>
<name>A0A6A3AP29_HIBSY</name>
<keyword evidence="12" id="KW-1185">Reference proteome</keyword>
<dbReference type="PANTHER" id="PTHR46352">
    <property type="entry name" value="PROTEIN SENSITIVE TO PROTON RHIZOTOXICITY 1"/>
    <property type="match status" value="1"/>
</dbReference>
<evidence type="ECO:0000313" key="12">
    <source>
        <dbReference type="Proteomes" id="UP000436088"/>
    </source>
</evidence>
<evidence type="ECO:0000256" key="2">
    <source>
        <dbReference type="ARBA" id="ARBA00022723"/>
    </source>
</evidence>
<dbReference type="InterPro" id="IPR013087">
    <property type="entry name" value="Znf_C2H2_type"/>
</dbReference>
<dbReference type="Pfam" id="PF23118">
    <property type="entry name" value="zf-C2H2_STOP2_C"/>
    <property type="match status" value="1"/>
</dbReference>
<gene>
    <name evidence="11" type="ORF">F3Y22_tig00110419pilonHSYRG00044</name>
</gene>
<accession>A0A6A3AP29</accession>
<dbReference type="SUPFAM" id="SSF57667">
    <property type="entry name" value="beta-beta-alpha zinc fingers"/>
    <property type="match status" value="1"/>
</dbReference>
<evidence type="ECO:0000256" key="3">
    <source>
        <dbReference type="ARBA" id="ARBA00022737"/>
    </source>
</evidence>
<dbReference type="GO" id="GO:0010044">
    <property type="term" value="P:response to aluminum ion"/>
    <property type="evidence" value="ECO:0007669"/>
    <property type="project" value="InterPro"/>
</dbReference>
<evidence type="ECO:0000256" key="6">
    <source>
        <dbReference type="ARBA" id="ARBA00023015"/>
    </source>
</evidence>
<dbReference type="Proteomes" id="UP000436088">
    <property type="component" value="Unassembled WGS sequence"/>
</dbReference>
<dbReference type="InterPro" id="IPR059161">
    <property type="entry name" value="Znf-C2H2_STOP1/2_3rd"/>
</dbReference>
<dbReference type="Pfam" id="PF23115">
    <property type="entry name" value="zf-C2H2_STOP2_3rd"/>
    <property type="match status" value="1"/>
</dbReference>
<dbReference type="GO" id="GO:0010447">
    <property type="term" value="P:response to acidic pH"/>
    <property type="evidence" value="ECO:0007669"/>
    <property type="project" value="InterPro"/>
</dbReference>
<evidence type="ECO:0000256" key="5">
    <source>
        <dbReference type="ARBA" id="ARBA00022833"/>
    </source>
</evidence>
<dbReference type="InterPro" id="IPR058196">
    <property type="entry name" value="zf-C2H2_STOP1/2_C"/>
</dbReference>
<keyword evidence="8" id="KW-0539">Nucleus</keyword>